<gene>
    <name evidence="1" type="ORF">A4V09_10840</name>
</gene>
<proteinExistence type="predicted"/>
<dbReference type="AlphaFoldDB" id="A0A1C7I983"/>
<dbReference type="RefSeq" id="WP_065542391.1">
    <property type="nucleotide sequence ID" value="NZ_CP015405.2"/>
</dbReference>
<organism evidence="1 2">
    <name type="scientific">Blautia pseudococcoides</name>
    <dbReference type="NCBI Taxonomy" id="1796616"/>
    <lineage>
        <taxon>Bacteria</taxon>
        <taxon>Bacillati</taxon>
        <taxon>Bacillota</taxon>
        <taxon>Clostridia</taxon>
        <taxon>Lachnospirales</taxon>
        <taxon>Lachnospiraceae</taxon>
        <taxon>Blautia</taxon>
    </lineage>
</organism>
<keyword evidence="2" id="KW-1185">Reference proteome</keyword>
<dbReference type="Proteomes" id="UP000092574">
    <property type="component" value="Chromosome"/>
</dbReference>
<protein>
    <submittedName>
        <fullName evidence="1">Uncharacterized protein</fullName>
    </submittedName>
</protein>
<name>A0A1C7I983_9FIRM</name>
<dbReference type="OrthoDB" id="1916540at2"/>
<accession>A0A1C7I983</accession>
<sequence>MIDNEELPIGFTMELAQHSDILNHFAQLPKSEQKPLVDKARQVNSRHEMREYVESMFRP</sequence>
<reference evidence="1" key="1">
    <citation type="submission" date="2017-04" db="EMBL/GenBank/DDBJ databases">
        <title>Complete Genome Sequences of Twelve Strains of a Stable Defined Moderately Diverse Mouse Microbiota 2 (sDMDMm2).</title>
        <authorList>
            <person name="Uchimura Y."/>
            <person name="Wyss M."/>
            <person name="Brugiroux S."/>
            <person name="Limenitakis J.P."/>
            <person name="Stecher B."/>
            <person name="McCoy K.D."/>
            <person name="Macpherson A.J."/>
        </authorList>
    </citation>
    <scope>NUCLEOTIDE SEQUENCE</scope>
    <source>
        <strain evidence="1">YL58</strain>
    </source>
</reference>
<dbReference type="KEGG" id="byl:A4V09_10840"/>
<evidence type="ECO:0000313" key="2">
    <source>
        <dbReference type="Proteomes" id="UP000092574"/>
    </source>
</evidence>
<dbReference type="EMBL" id="CP015405">
    <property type="protein sequence ID" value="ANU76217.1"/>
    <property type="molecule type" value="Genomic_DNA"/>
</dbReference>
<evidence type="ECO:0000313" key="1">
    <source>
        <dbReference type="EMBL" id="ANU76217.1"/>
    </source>
</evidence>